<gene>
    <name evidence="1" type="ORF">Tci_063420</name>
</gene>
<name>A0A6L2P2E8_TANCI</name>
<proteinExistence type="predicted"/>
<dbReference type="AlphaFoldDB" id="A0A6L2P2E8"/>
<protein>
    <submittedName>
        <fullName evidence="1">Transposase, MuDR, MULE transposase domain protein</fullName>
    </submittedName>
</protein>
<dbReference type="PANTHER" id="PTHR31973">
    <property type="entry name" value="POLYPROTEIN, PUTATIVE-RELATED"/>
    <property type="match status" value="1"/>
</dbReference>
<reference evidence="1" key="1">
    <citation type="journal article" date="2019" name="Sci. Rep.">
        <title>Draft genome of Tanacetum cinerariifolium, the natural source of mosquito coil.</title>
        <authorList>
            <person name="Yamashiro T."/>
            <person name="Shiraishi A."/>
            <person name="Satake H."/>
            <person name="Nakayama K."/>
        </authorList>
    </citation>
    <scope>NUCLEOTIDE SEQUENCE</scope>
</reference>
<sequence length="377" mass="42801">MYVSGRVDIFDIVDIDLFTLVALNMMVLKLGYTGKSETMFYNYIKPLTSLDEGLYALACEEDVRCLGTLVRSFKLIEVYIEHSVIALDSYLRAPQFRATLKEITYEPDSIAANKTKFLLLLTWHESSEITKEPICESVTPSSLPQHDSKVSTEVPIVEEVRTQEFNVKDVVLEDYVSSGEDGEDAEHDDDDDVDEDFLIDEENEIVEPDVDVHFFGISMDLPFDNIGITNLVSGDALEGDDADVINADDFDSVPGNDEEKKKVSRIEDKNGSKRNLKLYKNDGVRIRARCDGKVPVFTMPQVQVVQDQLQRELEVQISMSKAFRAKDKAEREIRGDHVLQYSMLRDYVVELQSTNLNTTVKIAVERNNDPFLPTRVF</sequence>
<accession>A0A6L2P2E8</accession>
<evidence type="ECO:0000313" key="1">
    <source>
        <dbReference type="EMBL" id="GEU91442.1"/>
    </source>
</evidence>
<comment type="caution">
    <text evidence="1">The sequence shown here is derived from an EMBL/GenBank/DDBJ whole genome shotgun (WGS) entry which is preliminary data.</text>
</comment>
<dbReference type="PANTHER" id="PTHR31973:SF190">
    <property type="entry name" value="MULE TRANSPOSASE DOMAIN-CONTAINING PROTEIN"/>
    <property type="match status" value="1"/>
</dbReference>
<dbReference type="EMBL" id="BKCJ010010405">
    <property type="protein sequence ID" value="GEU91442.1"/>
    <property type="molecule type" value="Genomic_DNA"/>
</dbReference>
<organism evidence="1">
    <name type="scientific">Tanacetum cinerariifolium</name>
    <name type="common">Dalmatian daisy</name>
    <name type="synonym">Chrysanthemum cinerariifolium</name>
    <dbReference type="NCBI Taxonomy" id="118510"/>
    <lineage>
        <taxon>Eukaryota</taxon>
        <taxon>Viridiplantae</taxon>
        <taxon>Streptophyta</taxon>
        <taxon>Embryophyta</taxon>
        <taxon>Tracheophyta</taxon>
        <taxon>Spermatophyta</taxon>
        <taxon>Magnoliopsida</taxon>
        <taxon>eudicotyledons</taxon>
        <taxon>Gunneridae</taxon>
        <taxon>Pentapetalae</taxon>
        <taxon>asterids</taxon>
        <taxon>campanulids</taxon>
        <taxon>Asterales</taxon>
        <taxon>Asteraceae</taxon>
        <taxon>Asteroideae</taxon>
        <taxon>Anthemideae</taxon>
        <taxon>Anthemidinae</taxon>
        <taxon>Tanacetum</taxon>
    </lineage>
</organism>